<dbReference type="NCBIfam" id="NF011034">
    <property type="entry name" value="PRK14464.1"/>
    <property type="match status" value="1"/>
</dbReference>
<dbReference type="PROSITE" id="PS51918">
    <property type="entry name" value="RADICAL_SAM"/>
    <property type="match status" value="1"/>
</dbReference>
<comment type="caution">
    <text evidence="14">The sequence shown here is derived from an EMBL/GenBank/DDBJ whole genome shotgun (WGS) entry which is preliminary data.</text>
</comment>
<evidence type="ECO:0000256" key="5">
    <source>
        <dbReference type="ARBA" id="ARBA00022490"/>
    </source>
</evidence>
<dbReference type="AlphaFoldDB" id="A0A839HIS9"/>
<evidence type="ECO:0000256" key="11">
    <source>
        <dbReference type="ARBA" id="ARBA00023014"/>
    </source>
</evidence>
<dbReference type="InterPro" id="IPR004383">
    <property type="entry name" value="rRNA_lsu_MTrfase_RlmN/Cfr"/>
</dbReference>
<evidence type="ECO:0000256" key="9">
    <source>
        <dbReference type="ARBA" id="ARBA00022723"/>
    </source>
</evidence>
<comment type="cofactor">
    <cofactor evidence="1">
        <name>[4Fe-4S] cluster</name>
        <dbReference type="ChEBI" id="CHEBI:49883"/>
    </cofactor>
</comment>
<dbReference type="EMBL" id="JACIVI010000001">
    <property type="protein sequence ID" value="MBB1161813.1"/>
    <property type="molecule type" value="Genomic_DNA"/>
</dbReference>
<keyword evidence="15" id="KW-1185">Reference proteome</keyword>
<comment type="similarity">
    <text evidence="3">Belongs to the radical SAM superfamily. RlmN family.</text>
</comment>
<evidence type="ECO:0000313" key="15">
    <source>
        <dbReference type="Proteomes" id="UP000586093"/>
    </source>
</evidence>
<dbReference type="InterPro" id="IPR013785">
    <property type="entry name" value="Aldolase_TIM"/>
</dbReference>
<evidence type="ECO:0000256" key="1">
    <source>
        <dbReference type="ARBA" id="ARBA00001966"/>
    </source>
</evidence>
<keyword evidence="7 14" id="KW-0808">Transferase</keyword>
<keyword evidence="12" id="KW-1015">Disulfide bond</keyword>
<dbReference type="Proteomes" id="UP000586093">
    <property type="component" value="Unassembled WGS sequence"/>
</dbReference>
<dbReference type="GO" id="GO:0070475">
    <property type="term" value="P:rRNA base methylation"/>
    <property type="evidence" value="ECO:0007669"/>
    <property type="project" value="TreeGrafter"/>
</dbReference>
<evidence type="ECO:0000256" key="6">
    <source>
        <dbReference type="ARBA" id="ARBA00022603"/>
    </source>
</evidence>
<evidence type="ECO:0000256" key="4">
    <source>
        <dbReference type="ARBA" id="ARBA00022485"/>
    </source>
</evidence>
<evidence type="ECO:0000256" key="2">
    <source>
        <dbReference type="ARBA" id="ARBA00004496"/>
    </source>
</evidence>
<comment type="subcellular location">
    <subcellularLocation>
        <location evidence="2">Cytoplasm</location>
    </subcellularLocation>
</comment>
<evidence type="ECO:0000256" key="7">
    <source>
        <dbReference type="ARBA" id="ARBA00022679"/>
    </source>
</evidence>
<keyword evidence="5" id="KW-0963">Cytoplasm</keyword>
<dbReference type="PANTHER" id="PTHR30544:SF5">
    <property type="entry name" value="RADICAL SAM CORE DOMAIN-CONTAINING PROTEIN"/>
    <property type="match status" value="1"/>
</dbReference>
<accession>A0A839HIS9</accession>
<dbReference type="InterPro" id="IPR007197">
    <property type="entry name" value="rSAM"/>
</dbReference>
<dbReference type="SFLD" id="SFLDS00029">
    <property type="entry name" value="Radical_SAM"/>
    <property type="match status" value="1"/>
</dbReference>
<evidence type="ECO:0000256" key="12">
    <source>
        <dbReference type="ARBA" id="ARBA00023157"/>
    </source>
</evidence>
<organism evidence="14 15">
    <name type="scientific">Aquariibacter albus</name>
    <dbReference type="NCBI Taxonomy" id="2759899"/>
    <lineage>
        <taxon>Bacteria</taxon>
        <taxon>Pseudomonadati</taxon>
        <taxon>Pseudomonadota</taxon>
        <taxon>Betaproteobacteria</taxon>
        <taxon>Burkholderiales</taxon>
        <taxon>Sphaerotilaceae</taxon>
        <taxon>Aquariibacter</taxon>
    </lineage>
</organism>
<keyword evidence="4" id="KW-0004">4Fe-4S</keyword>
<evidence type="ECO:0000256" key="8">
    <source>
        <dbReference type="ARBA" id="ARBA00022691"/>
    </source>
</evidence>
<evidence type="ECO:0000256" key="10">
    <source>
        <dbReference type="ARBA" id="ARBA00023004"/>
    </source>
</evidence>
<dbReference type="Gene3D" id="3.20.20.70">
    <property type="entry name" value="Aldolase class I"/>
    <property type="match status" value="1"/>
</dbReference>
<dbReference type="GO" id="GO:0051539">
    <property type="term" value="F:4 iron, 4 sulfur cluster binding"/>
    <property type="evidence" value="ECO:0007669"/>
    <property type="project" value="UniProtKB-KW"/>
</dbReference>
<dbReference type="InterPro" id="IPR040072">
    <property type="entry name" value="Methyltransferase_A"/>
</dbReference>
<keyword evidence="8" id="KW-0949">S-adenosyl-L-methionine</keyword>
<keyword evidence="11" id="KW-0411">Iron-sulfur</keyword>
<dbReference type="RefSeq" id="WP_182662886.1">
    <property type="nucleotide sequence ID" value="NZ_JACIVI010000001.1"/>
</dbReference>
<dbReference type="GO" id="GO:0030488">
    <property type="term" value="P:tRNA methylation"/>
    <property type="evidence" value="ECO:0007669"/>
    <property type="project" value="TreeGrafter"/>
</dbReference>
<sequence>MPIATLEQQLHALGAAPVHAARVLRLWSRGQRLDAGGRRARFPDRLVAALPALQAQLDGLLRRVSAHPAGDGSERWLMALADGQTVETVRLPDEGLCVSSQVGCAVGCGFCMTGREGLKRQLDSLEIVAQVAAARAAGPVRKLVFMGMGEPAHNLEAVLEALQLLGTHGGLGHKQMTFSTVGDRRAFEALGRSPVKPTLAVSLHSTDPARRAELLPRAPRLSPQELVEAAEAYSQASAHPWMAQWTLLDGVNDGDDEVEGFIDLLRGKRVMLNLIPWNTVPELAFRRPARARAEALAATLGRHGILVKLRDSAGQDVDAGCGQLRARQAQGLSPVRFSGSARPWPPAAPRG</sequence>
<evidence type="ECO:0000313" key="14">
    <source>
        <dbReference type="EMBL" id="MBB1161813.1"/>
    </source>
</evidence>
<dbReference type="GO" id="GO:0008173">
    <property type="term" value="F:RNA methyltransferase activity"/>
    <property type="evidence" value="ECO:0007669"/>
    <property type="project" value="InterPro"/>
</dbReference>
<dbReference type="GO" id="GO:0005737">
    <property type="term" value="C:cytoplasm"/>
    <property type="evidence" value="ECO:0007669"/>
    <property type="project" value="UniProtKB-SubCell"/>
</dbReference>
<keyword evidence="6 14" id="KW-0489">Methyltransferase</keyword>
<dbReference type="SUPFAM" id="SSF102114">
    <property type="entry name" value="Radical SAM enzymes"/>
    <property type="match status" value="1"/>
</dbReference>
<dbReference type="SFLD" id="SFLDF00275">
    <property type="entry name" value="adenosine_C2_methyltransferase"/>
    <property type="match status" value="1"/>
</dbReference>
<name>A0A839HIS9_9BURK</name>
<dbReference type="InterPro" id="IPR058240">
    <property type="entry name" value="rSAM_sf"/>
</dbReference>
<dbReference type="GO" id="GO:0046872">
    <property type="term" value="F:metal ion binding"/>
    <property type="evidence" value="ECO:0007669"/>
    <property type="project" value="UniProtKB-KW"/>
</dbReference>
<evidence type="ECO:0000259" key="13">
    <source>
        <dbReference type="PROSITE" id="PS51918"/>
    </source>
</evidence>
<protein>
    <submittedName>
        <fullName evidence="14">RNA methyltransferase</fullName>
    </submittedName>
</protein>
<gene>
    <name evidence="14" type="ORF">H4F90_07465</name>
</gene>
<reference evidence="14 15" key="1">
    <citation type="submission" date="2020-08" db="EMBL/GenBank/DDBJ databases">
        <title>Aquariorum lacteus gen. nov., sp. nov., a new member of the family Comamonadaceae, isolated from freshwater aquarium.</title>
        <authorList>
            <person name="Chun S.-J."/>
        </authorList>
    </citation>
    <scope>NUCLEOTIDE SEQUENCE [LARGE SCALE GENOMIC DNA]</scope>
    <source>
        <strain evidence="14 15">SJAQ100</strain>
    </source>
</reference>
<keyword evidence="9" id="KW-0479">Metal-binding</keyword>
<proteinExistence type="inferred from homology"/>
<dbReference type="SFLD" id="SFLDG01062">
    <property type="entry name" value="methyltransferase_(Class_A)"/>
    <property type="match status" value="1"/>
</dbReference>
<feature type="domain" description="Radical SAM core" evidence="13">
    <location>
        <begin position="90"/>
        <end position="316"/>
    </location>
</feature>
<dbReference type="PANTHER" id="PTHR30544">
    <property type="entry name" value="23S RRNA METHYLTRANSFERASE"/>
    <property type="match status" value="1"/>
</dbReference>
<dbReference type="Pfam" id="PF04055">
    <property type="entry name" value="Radical_SAM"/>
    <property type="match status" value="1"/>
</dbReference>
<keyword evidence="10" id="KW-0408">Iron</keyword>
<evidence type="ECO:0000256" key="3">
    <source>
        <dbReference type="ARBA" id="ARBA00007544"/>
    </source>
</evidence>